<dbReference type="EMBL" id="MRBO01000362">
    <property type="protein sequence ID" value="KAB2585133.1"/>
    <property type="molecule type" value="Genomic_DNA"/>
</dbReference>
<comment type="caution">
    <text evidence="1">The sequence shown here is derived from an EMBL/GenBank/DDBJ whole genome shotgun (WGS) entry which is preliminary data.</text>
</comment>
<gene>
    <name evidence="1" type="ORF">BS297_11900</name>
</gene>
<organism evidence="1 2">
    <name type="scientific">Rhodococcus erythropolis</name>
    <name type="common">Arthrobacter picolinophilus</name>
    <dbReference type="NCBI Taxonomy" id="1833"/>
    <lineage>
        <taxon>Bacteria</taxon>
        <taxon>Bacillati</taxon>
        <taxon>Actinomycetota</taxon>
        <taxon>Actinomycetes</taxon>
        <taxon>Mycobacteriales</taxon>
        <taxon>Nocardiaceae</taxon>
        <taxon>Rhodococcus</taxon>
        <taxon>Rhodococcus erythropolis group</taxon>
    </lineage>
</organism>
<protein>
    <submittedName>
        <fullName evidence="1">Uncharacterized protein</fullName>
    </submittedName>
</protein>
<dbReference type="AlphaFoldDB" id="A0A5N5E500"/>
<evidence type="ECO:0000313" key="2">
    <source>
        <dbReference type="Proteomes" id="UP000325576"/>
    </source>
</evidence>
<evidence type="ECO:0000313" key="1">
    <source>
        <dbReference type="EMBL" id="KAB2585133.1"/>
    </source>
</evidence>
<sequence length="146" mass="16152">MASGQVRSRLAISSDIPTTVPRISSVPQRLAATEVSVGADIVGGVSVQIGVHVEISGLRDDREQVGMTMLLTKVMREHRMDDEVFVSMRGKGADLSVHADSGDHKLIFNGFYLWGPAFEEMLTARATQLVSHAQVDYEWEFEEDEF</sequence>
<proteinExistence type="predicted"/>
<reference evidence="1 2" key="1">
    <citation type="journal article" date="2017" name="Poromechanics V (2013)">
        <title>Genomic Characterization of the Arsenic-Tolerant Actinobacterium, &lt;i&gt;Rhodococcus erythropolis&lt;/i&gt; S43.</title>
        <authorList>
            <person name="Retamal-Morales G."/>
            <person name="Mehnert M."/>
            <person name="Schwabe R."/>
            <person name="Tischler D."/>
            <person name="Schloemann M."/>
            <person name="Levican G.J."/>
        </authorList>
    </citation>
    <scope>NUCLEOTIDE SEQUENCE [LARGE SCALE GENOMIC DNA]</scope>
    <source>
        <strain evidence="1 2">S43</strain>
    </source>
</reference>
<dbReference type="Proteomes" id="UP000325576">
    <property type="component" value="Unassembled WGS sequence"/>
</dbReference>
<name>A0A5N5E500_RHOER</name>
<accession>A0A5N5E500</accession>